<feature type="region of interest" description="Disordered" evidence="1">
    <location>
        <begin position="706"/>
        <end position="725"/>
    </location>
</feature>
<feature type="region of interest" description="Disordered" evidence="1">
    <location>
        <begin position="470"/>
        <end position="493"/>
    </location>
</feature>
<dbReference type="SUPFAM" id="SSF140924">
    <property type="entry name" value="Duffy binding domain-like"/>
    <property type="match status" value="2"/>
</dbReference>
<sequence length="944" mass="106683">MGNTESNNKSSLLKNFQYMIRQDGGGNATLLYFDYLNFLHYELEHEAWKWEIYKTHVNGGVGSGGALSDHDLFCGWKQIQEKIFETLQQRINGKGATTYSWKDDVEPLINIKEKDVLGSPQGCSSINVDINTIDEINNAEFPALTTNKKKNKCDLTIAEGLHIPLRRRGLLVDQMYDYLNEIKDKIKDKDSLKEVLEGKIDAQIHIGNTAVELKKEMIEGISKAISDLIHKKHKDKHESFCNEWERTMEDYHTLLLGNDIVDDNETIKIQCVIKDIESNMGGKDNFQRKWSNYFKELVKELQTKTFTNPNTQKPCTIYPSDKSQCVRFFEEWAEEFCKLKKELGELIVSQCKGDTTNENCTGVCKIYKNLIEVSEPYFKNYKTICADRKYSGTSTTTESELRQSFITAANSSMTDCCTELGDCSPEQLFNVKEDKGNIKYKCLCPEGEYKKEPTKDTDNKCEKYKEPVTVTGHTLPAPPPVTAGHSVDTTTQTPNCDKDDTQCGFGTYINDGKERGKLVGQQNCWGLTYAAANDNNPEKNIKWKNKEDKGCDYLKNSPFDKDPIPPEVYLPPRKQNLCFKDLDDKKFKSTDDLKSQLMKVSVTEGYNLGEYYKEKNSGNNKDKYTYDVEPCSAMKYSFLDLRSIIIGYDMVEQDGTGTENKIKSIFQGGKTNDEAGKPGSPKRQKFWENNETCVWKAMLCGYKSGRDGNGGTPKPSEKDLQNCDKMPDDTTYPIGNDRESGKNFQFLRWAAEWSEDFCTKRKTLAKEVVDKCKACKDASEKYHKKNTIDKSGGTGTGGAPGKKCGDNGKSDPECTDCNKKCDACKQACEAYKNFVSSTGSGTTNKNNWRQQWENMNTRYQYLMGEARSEIEKKQKEAPTSSGTGGTSTTTCNSGSNQCAKSFYEYLYDNGYTTLSSYISKMSQNTECGNDKHVVTTNTCGITYI</sequence>
<protein>
    <submittedName>
        <fullName evidence="3">Erythrocyte membrane protein 1 (PfEMP1), truncated, putative</fullName>
    </submittedName>
</protein>
<dbReference type="Proteomes" id="UP000831156">
    <property type="component" value="Unassembled WGS sequence"/>
</dbReference>
<keyword evidence="4" id="KW-1185">Reference proteome</keyword>
<evidence type="ECO:0000259" key="2">
    <source>
        <dbReference type="Pfam" id="PF05424"/>
    </source>
</evidence>
<dbReference type="InterPro" id="IPR008602">
    <property type="entry name" value="Duffy-antigen-binding"/>
</dbReference>
<feature type="compositionally biased region" description="Basic and acidic residues" evidence="1">
    <location>
        <begin position="715"/>
        <end position="725"/>
    </location>
</feature>
<organism evidence="3 4">
    <name type="scientific">Plasmodium gaboni</name>
    <dbReference type="NCBI Taxonomy" id="647221"/>
    <lineage>
        <taxon>Eukaryota</taxon>
        <taxon>Sar</taxon>
        <taxon>Alveolata</taxon>
        <taxon>Apicomplexa</taxon>
        <taxon>Aconoidasida</taxon>
        <taxon>Haemosporida</taxon>
        <taxon>Plasmodiidae</taxon>
        <taxon>Plasmodium</taxon>
        <taxon>Plasmodium (Laverania)</taxon>
    </lineage>
</organism>
<dbReference type="Pfam" id="PF05424">
    <property type="entry name" value="Duffy_binding"/>
    <property type="match status" value="1"/>
</dbReference>
<evidence type="ECO:0000313" key="4">
    <source>
        <dbReference type="Proteomes" id="UP000831156"/>
    </source>
</evidence>
<evidence type="ECO:0000256" key="1">
    <source>
        <dbReference type="SAM" id="MobiDB-lite"/>
    </source>
</evidence>
<comment type="caution">
    <text evidence="3">The sequence shown here is derived from an EMBL/GenBank/DDBJ whole genome shotgun (WGS) entry which is preliminary data.</text>
</comment>
<dbReference type="EMBL" id="FMKD01000022">
    <property type="protein sequence ID" value="SCQ12618.1"/>
    <property type="molecule type" value="Genomic_DNA"/>
</dbReference>
<proteinExistence type="predicted"/>
<feature type="domain" description="Duffy-antigen binding" evidence="2">
    <location>
        <begin position="568"/>
        <end position="726"/>
    </location>
</feature>
<feature type="region of interest" description="Disordered" evidence="1">
    <location>
        <begin position="870"/>
        <end position="894"/>
    </location>
</feature>
<dbReference type="InterPro" id="IPR042202">
    <property type="entry name" value="Duffy-ag-bd_sf"/>
</dbReference>
<dbReference type="Gene3D" id="1.20.58.830">
    <property type="match status" value="2"/>
</dbReference>
<gene>
    <name evidence="3" type="ORF">PGABG01_0002500</name>
</gene>
<reference evidence="3" key="1">
    <citation type="submission" date="2016-09" db="EMBL/GenBank/DDBJ databases">
        <authorList>
            <consortium name="Pathogen Informatics"/>
            <person name="Sun Q."/>
            <person name="Inoue M."/>
        </authorList>
    </citation>
    <scope>NUCLEOTIDE SEQUENCE</scope>
</reference>
<accession>A0ABY0KVZ8</accession>
<feature type="region of interest" description="Disordered" evidence="1">
    <location>
        <begin position="786"/>
        <end position="809"/>
    </location>
</feature>
<name>A0ABY0KVZ8_9APIC</name>
<evidence type="ECO:0000313" key="3">
    <source>
        <dbReference type="EMBL" id="SCQ12618.1"/>
    </source>
</evidence>
<dbReference type="Gene3D" id="1.20.1310.20">
    <property type="entry name" value="Duffy-antigen binding domain"/>
    <property type="match status" value="2"/>
</dbReference>